<gene>
    <name evidence="1" type="ORF">GCM10017161_29520</name>
</gene>
<comment type="caution">
    <text evidence="1">The sequence shown here is derived from an EMBL/GenBank/DDBJ whole genome shotgun (WGS) entry which is preliminary data.</text>
</comment>
<evidence type="ECO:0000313" key="1">
    <source>
        <dbReference type="EMBL" id="GHF99220.1"/>
    </source>
</evidence>
<evidence type="ECO:0000313" key="2">
    <source>
        <dbReference type="Proteomes" id="UP000623842"/>
    </source>
</evidence>
<dbReference type="EMBL" id="BNCK01000007">
    <property type="protein sequence ID" value="GHF99220.1"/>
    <property type="molecule type" value="Genomic_DNA"/>
</dbReference>
<dbReference type="Proteomes" id="UP000623842">
    <property type="component" value="Unassembled WGS sequence"/>
</dbReference>
<dbReference type="RefSeq" id="WP_189772125.1">
    <property type="nucleotide sequence ID" value="NZ_BNCK01000007.1"/>
</dbReference>
<name>A0A919BMX8_9GAMM</name>
<dbReference type="Gene3D" id="3.40.50.1820">
    <property type="entry name" value="alpha/beta hydrolase"/>
    <property type="match status" value="1"/>
</dbReference>
<dbReference type="AlphaFoldDB" id="A0A919BMX8"/>
<reference evidence="1" key="1">
    <citation type="journal article" date="2014" name="Int. J. Syst. Evol. Microbiol.">
        <title>Complete genome sequence of Corynebacterium casei LMG S-19264T (=DSM 44701T), isolated from a smear-ripened cheese.</title>
        <authorList>
            <consortium name="US DOE Joint Genome Institute (JGI-PGF)"/>
            <person name="Walter F."/>
            <person name="Albersmeier A."/>
            <person name="Kalinowski J."/>
            <person name="Ruckert C."/>
        </authorList>
    </citation>
    <scope>NUCLEOTIDE SEQUENCE</scope>
    <source>
        <strain evidence="1">KCTC 42731</strain>
    </source>
</reference>
<proteinExistence type="predicted"/>
<accession>A0A919BMX8</accession>
<organism evidence="1 2">
    <name type="scientific">Thalassotalea marina</name>
    <dbReference type="NCBI Taxonomy" id="1673741"/>
    <lineage>
        <taxon>Bacteria</taxon>
        <taxon>Pseudomonadati</taxon>
        <taxon>Pseudomonadota</taxon>
        <taxon>Gammaproteobacteria</taxon>
        <taxon>Alteromonadales</taxon>
        <taxon>Colwelliaceae</taxon>
        <taxon>Thalassotalea</taxon>
    </lineage>
</organism>
<dbReference type="InterPro" id="IPR029058">
    <property type="entry name" value="AB_hydrolase_fold"/>
</dbReference>
<sequence length="254" mass="28852">MKTQTAACFWQGPYEQLYLLERVCTPCKKVVVFAPPLFEDANTIRHVYTKLAIGLHQQGVSSIVFDYSGTGDSQGCLTQAKLNVWQKELEQVCQHAQKKHNSANVTLVCCHSASLILTEASVNLVDQVVFWHPEFSGKKYIKQLKRTALTQQQGQHASNPNCQLFAGYEIPTLMLDSLQDLQIKFAESTNTIWFEFSVDNVMAVSREKYLLDWQTHTGFAFETLNVEKFWQATELIVPDELIESSIRVINDNAQ</sequence>
<keyword evidence="2" id="KW-1185">Reference proteome</keyword>
<reference evidence="1" key="2">
    <citation type="submission" date="2020-09" db="EMBL/GenBank/DDBJ databases">
        <authorList>
            <person name="Sun Q."/>
            <person name="Kim S."/>
        </authorList>
    </citation>
    <scope>NUCLEOTIDE SEQUENCE</scope>
    <source>
        <strain evidence="1">KCTC 42731</strain>
    </source>
</reference>
<evidence type="ECO:0008006" key="3">
    <source>
        <dbReference type="Google" id="ProtNLM"/>
    </source>
</evidence>
<protein>
    <recommendedName>
        <fullName evidence="3">Serine aminopeptidase S33 domain-containing protein</fullName>
    </recommendedName>
</protein>
<dbReference type="SUPFAM" id="SSF53474">
    <property type="entry name" value="alpha/beta-Hydrolases"/>
    <property type="match status" value="1"/>
</dbReference>